<reference evidence="11 12" key="1">
    <citation type="journal article" date="2013" name="MBio">
        <title>Genome sequencing of the plant pathogen Taphrina deformans, the causal agent of peach leaf curl.</title>
        <authorList>
            <person name="Cisse O.H."/>
            <person name="Almeida J.M.G.C.F."/>
            <person name="Fonseca A."/>
            <person name="Kumar A.A."/>
            <person name="Salojaervi J."/>
            <person name="Overmyer K."/>
            <person name="Hauser P.M."/>
            <person name="Pagni M."/>
        </authorList>
    </citation>
    <scope>NUCLEOTIDE SEQUENCE [LARGE SCALE GENOMIC DNA]</scope>
    <source>
        <strain evidence="12">PYCC 5710 / ATCC 11124 / CBS 356.35 / IMI 108563 / JCM 9778 / NBRC 8474</strain>
    </source>
</reference>
<dbReference type="Gene3D" id="1.10.3080.10">
    <property type="entry name" value="Clc chloride channel"/>
    <property type="match status" value="1"/>
</dbReference>
<dbReference type="SUPFAM" id="SSF54631">
    <property type="entry name" value="CBS-domain pair"/>
    <property type="match status" value="1"/>
</dbReference>
<feature type="transmembrane region" description="Helical" evidence="9">
    <location>
        <begin position="99"/>
        <end position="119"/>
    </location>
</feature>
<comment type="caution">
    <text evidence="9">Lacks conserved residue(s) required for the propagation of feature annotation.</text>
</comment>
<dbReference type="PRINTS" id="PR00762">
    <property type="entry name" value="CLCHANNEL"/>
</dbReference>
<comment type="similarity">
    <text evidence="9">Belongs to the chloride channel (TC 2.A.49) family.</text>
</comment>
<feature type="transmembrane region" description="Helical" evidence="9">
    <location>
        <begin position="285"/>
        <end position="308"/>
    </location>
</feature>
<name>R4XBW0_TAPDE</name>
<dbReference type="EMBL" id="CAHR02000134">
    <property type="protein sequence ID" value="CCG83289.1"/>
    <property type="molecule type" value="Genomic_DNA"/>
</dbReference>
<dbReference type="VEuPathDB" id="FungiDB:TAPDE_003424"/>
<feature type="domain" description="CBS" evidence="10">
    <location>
        <begin position="670"/>
        <end position="725"/>
    </location>
</feature>
<comment type="caution">
    <text evidence="11">The sequence shown here is derived from an EMBL/GenBank/DDBJ whole genome shotgun (WGS) entry which is preliminary data.</text>
</comment>
<keyword evidence="2 9" id="KW-0813">Transport</keyword>
<sequence>MALGKAIVMVSSGDLHAWEPREESPLLIKKSSDAASIVSVEQGQISEDELKDGERLMYADYTTIDWLRDLVKDSARARLIRLNSKYSLRYKILHHWDACSGWIAAGLIGIFTAIAASIVDVVVATVFDWKEGYCSGSWYSDKDNCHIKSHSTWIPWTEALGGTEFGTGYLVYAFVAALLALSASLVTLTTAHQLPSAVKGESKKIYTAAGSGIPEIKTILCGFVIKGFLSMKTLIVKCIGCVGATGSGMCLAKEGPFVHLSACVSWQVGGLFEKYRINERKRRELLAAGTAAGLSVAFGAPIGGVLFAMEEISSFFPPRVLWRSFFCSLLAATTLRMLNPSGTGRLTMFQIEYDSESSWEAKELLVFAGLGVAGGVFGGIFCRMNYLWARWFRSFKIIKQSPVLEVFLIVCATSLLQYPNIYTRVSGDKLIGDMLETEKELEPWILASGTLIKLVLTTITFGIKVPSGIIIPSLDAGAMFGRLVAYLLDSPRAGSFAIVGAAAFLGGVSRMTISLCVIMIELTGSLEYAVPTMLAILVSKWVADAISKEGVYDLAQNIMGHPFLHVDGMVVDEELTARDLCPPTKTMDEITVEVDRTGNVQVDVLREKLMLLLRRGLLDAGLVLTTDGVLKGYIAEAELSQCLASIPSTFVGQVRILSTAASNDIAMYDISKYVDATPMRVHQDTPIEIVHEMFAKLGLRMLCVVHEGRLLGVIIKKRLLQFMQH</sequence>
<dbReference type="InterPro" id="IPR000644">
    <property type="entry name" value="CBS_dom"/>
</dbReference>
<evidence type="ECO:0000256" key="5">
    <source>
        <dbReference type="ARBA" id="ARBA00023065"/>
    </source>
</evidence>
<dbReference type="PROSITE" id="PS51371">
    <property type="entry name" value="CBS"/>
    <property type="match status" value="1"/>
</dbReference>
<comment type="subcellular location">
    <subcellularLocation>
        <location evidence="1 9">Membrane</location>
        <topology evidence="1 9">Multi-pass membrane protein</topology>
    </subcellularLocation>
</comment>
<dbReference type="InterPro" id="IPR001807">
    <property type="entry name" value="ClC"/>
</dbReference>
<keyword evidence="8" id="KW-0129">CBS domain</keyword>
<evidence type="ECO:0000256" key="6">
    <source>
        <dbReference type="ARBA" id="ARBA00023136"/>
    </source>
</evidence>
<feature type="transmembrane region" description="Helical" evidence="9">
    <location>
        <begin position="495"/>
        <end position="520"/>
    </location>
</feature>
<dbReference type="SUPFAM" id="SSF81340">
    <property type="entry name" value="Clc chloride channel"/>
    <property type="match status" value="1"/>
</dbReference>
<protein>
    <recommendedName>
        <fullName evidence="9">Chloride channel protein</fullName>
    </recommendedName>
</protein>
<dbReference type="OrthoDB" id="44789at2759"/>
<dbReference type="Pfam" id="PF00654">
    <property type="entry name" value="Voltage_CLC"/>
    <property type="match status" value="1"/>
</dbReference>
<evidence type="ECO:0000256" key="7">
    <source>
        <dbReference type="ARBA" id="ARBA00023214"/>
    </source>
</evidence>
<dbReference type="GO" id="GO:0005886">
    <property type="term" value="C:plasma membrane"/>
    <property type="evidence" value="ECO:0007669"/>
    <property type="project" value="TreeGrafter"/>
</dbReference>
<keyword evidence="6 9" id="KW-0472">Membrane</keyword>
<feature type="transmembrane region" description="Helical" evidence="9">
    <location>
        <begin position="364"/>
        <end position="386"/>
    </location>
</feature>
<evidence type="ECO:0000256" key="4">
    <source>
        <dbReference type="ARBA" id="ARBA00022989"/>
    </source>
</evidence>
<dbReference type="AlphaFoldDB" id="R4XBW0"/>
<evidence type="ECO:0000256" key="1">
    <source>
        <dbReference type="ARBA" id="ARBA00004141"/>
    </source>
</evidence>
<evidence type="ECO:0000256" key="2">
    <source>
        <dbReference type="ARBA" id="ARBA00022448"/>
    </source>
</evidence>
<dbReference type="Gene3D" id="3.90.1280.20">
    <property type="match status" value="1"/>
</dbReference>
<dbReference type="Proteomes" id="UP000013776">
    <property type="component" value="Unassembled WGS sequence"/>
</dbReference>
<dbReference type="GO" id="GO:0005794">
    <property type="term" value="C:Golgi apparatus"/>
    <property type="evidence" value="ECO:0007669"/>
    <property type="project" value="TreeGrafter"/>
</dbReference>
<feature type="transmembrane region" description="Helical" evidence="9">
    <location>
        <begin position="169"/>
        <end position="189"/>
    </location>
</feature>
<evidence type="ECO:0000259" key="10">
    <source>
        <dbReference type="PROSITE" id="PS51371"/>
    </source>
</evidence>
<dbReference type="InterPro" id="IPR014743">
    <property type="entry name" value="Cl-channel_core"/>
</dbReference>
<keyword evidence="12" id="KW-1185">Reference proteome</keyword>
<accession>R4XBW0</accession>
<dbReference type="GO" id="GO:0005247">
    <property type="term" value="F:voltage-gated chloride channel activity"/>
    <property type="evidence" value="ECO:0007669"/>
    <property type="project" value="TreeGrafter"/>
</dbReference>
<dbReference type="PANTHER" id="PTHR45711:SF3">
    <property type="entry name" value="CLC CHANNEL"/>
    <property type="match status" value="1"/>
</dbReference>
<evidence type="ECO:0000256" key="3">
    <source>
        <dbReference type="ARBA" id="ARBA00022692"/>
    </source>
</evidence>
<dbReference type="CDD" id="cd03684">
    <property type="entry name" value="ClC_3_like"/>
    <property type="match status" value="1"/>
</dbReference>
<dbReference type="GO" id="GO:0005769">
    <property type="term" value="C:early endosome"/>
    <property type="evidence" value="ECO:0007669"/>
    <property type="project" value="TreeGrafter"/>
</dbReference>
<dbReference type="eggNOG" id="KOG0475">
    <property type="taxonomic scope" value="Eukaryota"/>
</dbReference>
<evidence type="ECO:0000256" key="9">
    <source>
        <dbReference type="RuleBase" id="RU361221"/>
    </source>
</evidence>
<evidence type="ECO:0000256" key="8">
    <source>
        <dbReference type="PROSITE-ProRule" id="PRU00703"/>
    </source>
</evidence>
<dbReference type="PANTHER" id="PTHR45711">
    <property type="entry name" value="CHLORIDE CHANNEL PROTEIN"/>
    <property type="match status" value="1"/>
</dbReference>
<keyword evidence="7 9" id="KW-0868">Chloride</keyword>
<keyword evidence="5 9" id="KW-0406">Ion transport</keyword>
<evidence type="ECO:0000313" key="11">
    <source>
        <dbReference type="EMBL" id="CCG83289.1"/>
    </source>
</evidence>
<keyword evidence="3 9" id="KW-0812">Transmembrane</keyword>
<keyword evidence="4 9" id="KW-1133">Transmembrane helix</keyword>
<proteinExistence type="inferred from homology"/>
<gene>
    <name evidence="11" type="ORF">TAPDE_003424</name>
</gene>
<evidence type="ECO:0000313" key="12">
    <source>
        <dbReference type="Proteomes" id="UP000013776"/>
    </source>
</evidence>
<organism evidence="11 12">
    <name type="scientific">Taphrina deformans (strain PYCC 5710 / ATCC 11124 / CBS 356.35 / IMI 108563 / JCM 9778 / NBRC 8474)</name>
    <name type="common">Peach leaf curl fungus</name>
    <name type="synonym">Lalaria deformans</name>
    <dbReference type="NCBI Taxonomy" id="1097556"/>
    <lineage>
        <taxon>Eukaryota</taxon>
        <taxon>Fungi</taxon>
        <taxon>Dikarya</taxon>
        <taxon>Ascomycota</taxon>
        <taxon>Taphrinomycotina</taxon>
        <taxon>Taphrinomycetes</taxon>
        <taxon>Taphrinales</taxon>
        <taxon>Taphrinaceae</taxon>
        <taxon>Taphrina</taxon>
    </lineage>
</organism>
<dbReference type="InterPro" id="IPR046342">
    <property type="entry name" value="CBS_dom_sf"/>
</dbReference>